<name>A0A420YDM4_9PEZI</name>
<dbReference type="STRING" id="177199.A0A420YDM4"/>
<evidence type="ECO:0000256" key="1">
    <source>
        <dbReference type="SAM" id="MobiDB-lite"/>
    </source>
</evidence>
<comment type="caution">
    <text evidence="2">The sequence shown here is derived from an EMBL/GenBank/DDBJ whole genome shotgun (WGS) entry which is preliminary data.</text>
</comment>
<evidence type="ECO:0000313" key="2">
    <source>
        <dbReference type="EMBL" id="RKU46005.1"/>
    </source>
</evidence>
<dbReference type="AlphaFoldDB" id="A0A420YDM4"/>
<keyword evidence="3" id="KW-1185">Reference proteome</keyword>
<feature type="compositionally biased region" description="Acidic residues" evidence="1">
    <location>
        <begin position="111"/>
        <end position="127"/>
    </location>
</feature>
<accession>A0A420YDM4</accession>
<gene>
    <name evidence="2" type="ORF">DL546_007911</name>
</gene>
<feature type="compositionally biased region" description="Basic and acidic residues" evidence="1">
    <location>
        <begin position="223"/>
        <end position="232"/>
    </location>
</feature>
<dbReference type="Proteomes" id="UP000275385">
    <property type="component" value="Unassembled WGS sequence"/>
</dbReference>
<protein>
    <submittedName>
        <fullName evidence="2">Uncharacterized protein</fullName>
    </submittedName>
</protein>
<feature type="region of interest" description="Disordered" evidence="1">
    <location>
        <begin position="87"/>
        <end position="140"/>
    </location>
</feature>
<proteinExistence type="predicted"/>
<sequence length="232" mass="25750">MRMVRLSLMNGTMLARNSHWSSSIYPSRGSRDGVGFRGRWTRRNLIVSEAGIPCGSREGLLTSDADKTKEGLERAVEMLQHNDWSLSGVFSEDEDEEGERPAIKSRRPAFDEWDDSEFSGSEDEGEEGSSKKVGALGGGDVGIDPEKLGFGFDKDDFTGLRQAILEAQREREGEEGDSSTGKEEEAGAEEDVEKMENMMRKLLAVREATAGMPEAQRKRMAKRAVDEVMKHL</sequence>
<feature type="region of interest" description="Disordered" evidence="1">
    <location>
        <begin position="207"/>
        <end position="232"/>
    </location>
</feature>
<organism evidence="2 3">
    <name type="scientific">Coniochaeta pulveracea</name>
    <dbReference type="NCBI Taxonomy" id="177199"/>
    <lineage>
        <taxon>Eukaryota</taxon>
        <taxon>Fungi</taxon>
        <taxon>Dikarya</taxon>
        <taxon>Ascomycota</taxon>
        <taxon>Pezizomycotina</taxon>
        <taxon>Sordariomycetes</taxon>
        <taxon>Sordariomycetidae</taxon>
        <taxon>Coniochaetales</taxon>
        <taxon>Coniochaetaceae</taxon>
        <taxon>Coniochaeta</taxon>
    </lineage>
</organism>
<feature type="region of interest" description="Disordered" evidence="1">
    <location>
        <begin position="165"/>
        <end position="194"/>
    </location>
</feature>
<dbReference type="EMBL" id="QVQW01000017">
    <property type="protein sequence ID" value="RKU46005.1"/>
    <property type="molecule type" value="Genomic_DNA"/>
</dbReference>
<evidence type="ECO:0000313" key="3">
    <source>
        <dbReference type="Proteomes" id="UP000275385"/>
    </source>
</evidence>
<dbReference type="OrthoDB" id="10261384at2759"/>
<reference evidence="2 3" key="1">
    <citation type="submission" date="2018-08" db="EMBL/GenBank/DDBJ databases">
        <title>Draft genome of the lignicolous fungus Coniochaeta pulveracea.</title>
        <authorList>
            <person name="Borstlap C.J."/>
            <person name="De Witt R.N."/>
            <person name="Botha A."/>
            <person name="Volschenk H."/>
        </authorList>
    </citation>
    <scope>NUCLEOTIDE SEQUENCE [LARGE SCALE GENOMIC DNA]</scope>
    <source>
        <strain evidence="2 3">CAB683</strain>
    </source>
</reference>
<dbReference type="Pfam" id="PF10199">
    <property type="entry name" value="Adaptin_binding"/>
    <property type="match status" value="1"/>
</dbReference>